<name>A0ABV7II79_9RHOB</name>
<dbReference type="SUPFAM" id="SSF56349">
    <property type="entry name" value="DNA breaking-rejoining enzymes"/>
    <property type="match status" value="1"/>
</dbReference>
<evidence type="ECO:0008006" key="4">
    <source>
        <dbReference type="Google" id="ProtNLM"/>
    </source>
</evidence>
<evidence type="ECO:0000313" key="2">
    <source>
        <dbReference type="EMBL" id="MFC3167811.1"/>
    </source>
</evidence>
<dbReference type="RefSeq" id="WP_207471775.1">
    <property type="nucleotide sequence ID" value="NZ_JAFNAW010000086.1"/>
</dbReference>
<sequence>MELTMEIWHRRGSKEKATKKLRNDHRIPGRIRLALDRWKRMFPSSTYVVEHPRRPNTAIQDIGQALDGACKRLGIERITPHTIKHTAITLFISGGGDPLLAAEYFSTSFATIQKNYLHLAPDHQAPALVSLRRLGKRQPRKS</sequence>
<protein>
    <recommendedName>
        <fullName evidence="4">Phage integrase family protein</fullName>
    </recommendedName>
</protein>
<dbReference type="InterPro" id="IPR013762">
    <property type="entry name" value="Integrase-like_cat_sf"/>
</dbReference>
<accession>A0ABV7II79</accession>
<organism evidence="2 3">
    <name type="scientific">Paracoccus fontiphilus</name>
    <dbReference type="NCBI Taxonomy" id="1815556"/>
    <lineage>
        <taxon>Bacteria</taxon>
        <taxon>Pseudomonadati</taxon>
        <taxon>Pseudomonadota</taxon>
        <taxon>Alphaproteobacteria</taxon>
        <taxon>Rhodobacterales</taxon>
        <taxon>Paracoccaceae</taxon>
        <taxon>Paracoccus</taxon>
    </lineage>
</organism>
<keyword evidence="3" id="KW-1185">Reference proteome</keyword>
<proteinExistence type="predicted"/>
<dbReference type="Proteomes" id="UP001595557">
    <property type="component" value="Unassembled WGS sequence"/>
</dbReference>
<gene>
    <name evidence="2" type="ORF">ACFOD7_07095</name>
</gene>
<evidence type="ECO:0000256" key="1">
    <source>
        <dbReference type="ARBA" id="ARBA00023172"/>
    </source>
</evidence>
<reference evidence="3" key="1">
    <citation type="journal article" date="2019" name="Int. J. Syst. Evol. Microbiol.">
        <title>The Global Catalogue of Microorganisms (GCM) 10K type strain sequencing project: providing services to taxonomists for standard genome sequencing and annotation.</title>
        <authorList>
            <consortium name="The Broad Institute Genomics Platform"/>
            <consortium name="The Broad Institute Genome Sequencing Center for Infectious Disease"/>
            <person name="Wu L."/>
            <person name="Ma J."/>
        </authorList>
    </citation>
    <scope>NUCLEOTIDE SEQUENCE [LARGE SCALE GENOMIC DNA]</scope>
    <source>
        <strain evidence="3">KCTC 52239</strain>
    </source>
</reference>
<dbReference type="EMBL" id="JBHRTE010000031">
    <property type="protein sequence ID" value="MFC3167811.1"/>
    <property type="molecule type" value="Genomic_DNA"/>
</dbReference>
<dbReference type="Gene3D" id="1.10.443.10">
    <property type="entry name" value="Intergrase catalytic core"/>
    <property type="match status" value="1"/>
</dbReference>
<evidence type="ECO:0000313" key="3">
    <source>
        <dbReference type="Proteomes" id="UP001595557"/>
    </source>
</evidence>
<comment type="caution">
    <text evidence="2">The sequence shown here is derived from an EMBL/GenBank/DDBJ whole genome shotgun (WGS) entry which is preliminary data.</text>
</comment>
<dbReference type="InterPro" id="IPR011010">
    <property type="entry name" value="DNA_brk_join_enz"/>
</dbReference>
<keyword evidence="1" id="KW-0233">DNA recombination</keyword>